<dbReference type="STRING" id="634771.SAMN04488128_1011334"/>
<evidence type="ECO:0000259" key="7">
    <source>
        <dbReference type="Pfam" id="PF14322"/>
    </source>
</evidence>
<sequence length="506" mass="56240">MVNLTHTRSTVTILFFVLLLAASGCKKLIEIDPPIDSVNTGVVFNDPDKITAALSGIYFTLMTNTGTPAFSNGHMTVYGGLMADELVPYAGVSNTADYQFFTNKLLLSNELVQPLFWNPAYRAIYLSNSILEGLQTTSSPAITDSVRRQAEGECRFARAFCYLYLTVNFGDVPMPLSTKVMEEAEQKRQPIGKVQEQITADLRAASQLLPDNFALTKGEKLRPNKYAAIALWARHYLYMEKWEEAATLADVVINSGAFSLPGLEKTFSPSSAEAIWQLKHSTEGTVSPVMEEPRLLMPQASLSLLDPATQEMMLEPAMFEEYSYMFIASFSMTDGLIQAFEPGDKRLDKWTDSLTVPLAAPWNGKKYRFAAKYQRLVATGEAPPPYYNVLRLAEQYLVRAEARAHTGNLAGAVADLNVIRSRAGLPAINATGRTAVLDAVMQERRIELFAEWGHRWFDLKRTGKAAQVLGRIPEKQPWSDTRLLLFIPPAEIQNAPGLSQNPGYTW</sequence>
<accession>A0A1T4MYG3</accession>
<evidence type="ECO:0000256" key="5">
    <source>
        <dbReference type="ARBA" id="ARBA00023237"/>
    </source>
</evidence>
<dbReference type="AlphaFoldDB" id="A0A1T4MYG3"/>
<comment type="subcellular location">
    <subcellularLocation>
        <location evidence="1">Cell outer membrane</location>
    </subcellularLocation>
</comment>
<protein>
    <submittedName>
        <fullName evidence="8">Starch-binding associating with outer membrane</fullName>
    </submittedName>
</protein>
<keyword evidence="3" id="KW-0732">Signal</keyword>
<keyword evidence="4" id="KW-0472">Membrane</keyword>
<dbReference type="RefSeq" id="WP_078667943.1">
    <property type="nucleotide sequence ID" value="NZ_FUWZ01000001.1"/>
</dbReference>
<evidence type="ECO:0000256" key="2">
    <source>
        <dbReference type="ARBA" id="ARBA00006275"/>
    </source>
</evidence>
<evidence type="ECO:0000259" key="6">
    <source>
        <dbReference type="Pfam" id="PF07980"/>
    </source>
</evidence>
<dbReference type="Pfam" id="PF14322">
    <property type="entry name" value="SusD-like_3"/>
    <property type="match status" value="1"/>
</dbReference>
<keyword evidence="5" id="KW-0998">Cell outer membrane</keyword>
<dbReference type="CDD" id="cd08977">
    <property type="entry name" value="SusD"/>
    <property type="match status" value="1"/>
</dbReference>
<feature type="domain" description="SusD-like N-terminal" evidence="7">
    <location>
        <begin position="98"/>
        <end position="237"/>
    </location>
</feature>
<keyword evidence="9" id="KW-1185">Reference proteome</keyword>
<dbReference type="InterPro" id="IPR011990">
    <property type="entry name" value="TPR-like_helical_dom_sf"/>
</dbReference>
<dbReference type="SUPFAM" id="SSF48452">
    <property type="entry name" value="TPR-like"/>
    <property type="match status" value="1"/>
</dbReference>
<dbReference type="OrthoDB" id="625727at2"/>
<dbReference type="Proteomes" id="UP000190367">
    <property type="component" value="Unassembled WGS sequence"/>
</dbReference>
<organism evidence="8 9">
    <name type="scientific">Chitinophaga eiseniae</name>
    <dbReference type="NCBI Taxonomy" id="634771"/>
    <lineage>
        <taxon>Bacteria</taxon>
        <taxon>Pseudomonadati</taxon>
        <taxon>Bacteroidota</taxon>
        <taxon>Chitinophagia</taxon>
        <taxon>Chitinophagales</taxon>
        <taxon>Chitinophagaceae</taxon>
        <taxon>Chitinophaga</taxon>
    </lineage>
</organism>
<evidence type="ECO:0000256" key="4">
    <source>
        <dbReference type="ARBA" id="ARBA00023136"/>
    </source>
</evidence>
<dbReference type="EMBL" id="FUWZ01000001">
    <property type="protein sequence ID" value="SJZ71884.1"/>
    <property type="molecule type" value="Genomic_DNA"/>
</dbReference>
<comment type="similarity">
    <text evidence="2">Belongs to the SusD family.</text>
</comment>
<name>A0A1T4MYG3_9BACT</name>
<evidence type="ECO:0000313" key="8">
    <source>
        <dbReference type="EMBL" id="SJZ71884.1"/>
    </source>
</evidence>
<evidence type="ECO:0000256" key="3">
    <source>
        <dbReference type="ARBA" id="ARBA00022729"/>
    </source>
</evidence>
<gene>
    <name evidence="8" type="ORF">SAMN04488128_1011334</name>
</gene>
<dbReference type="Pfam" id="PF07980">
    <property type="entry name" value="SusD_RagB"/>
    <property type="match status" value="1"/>
</dbReference>
<dbReference type="InterPro" id="IPR012944">
    <property type="entry name" value="SusD_RagB_dom"/>
</dbReference>
<dbReference type="InterPro" id="IPR033985">
    <property type="entry name" value="SusD-like_N"/>
</dbReference>
<evidence type="ECO:0000313" key="9">
    <source>
        <dbReference type="Proteomes" id="UP000190367"/>
    </source>
</evidence>
<dbReference type="GO" id="GO:0009279">
    <property type="term" value="C:cell outer membrane"/>
    <property type="evidence" value="ECO:0007669"/>
    <property type="project" value="UniProtKB-SubCell"/>
</dbReference>
<evidence type="ECO:0000256" key="1">
    <source>
        <dbReference type="ARBA" id="ARBA00004442"/>
    </source>
</evidence>
<proteinExistence type="inferred from homology"/>
<dbReference type="Gene3D" id="1.25.40.390">
    <property type="match status" value="1"/>
</dbReference>
<reference evidence="9" key="1">
    <citation type="submission" date="2017-02" db="EMBL/GenBank/DDBJ databases">
        <authorList>
            <person name="Varghese N."/>
            <person name="Submissions S."/>
        </authorList>
    </citation>
    <scope>NUCLEOTIDE SEQUENCE [LARGE SCALE GENOMIC DNA]</scope>
    <source>
        <strain evidence="9">DSM 22224</strain>
    </source>
</reference>
<feature type="domain" description="RagB/SusD" evidence="6">
    <location>
        <begin position="386"/>
        <end position="504"/>
    </location>
</feature>